<name>A0ACB9RNN7_9MYRT</name>
<proteinExistence type="predicted"/>
<reference evidence="2" key="1">
    <citation type="journal article" date="2023" name="Front. Plant Sci.">
        <title>Chromosomal-level genome assembly of Melastoma candidum provides insights into trichome evolution.</title>
        <authorList>
            <person name="Zhong Y."/>
            <person name="Wu W."/>
            <person name="Sun C."/>
            <person name="Zou P."/>
            <person name="Liu Y."/>
            <person name="Dai S."/>
            <person name="Zhou R."/>
        </authorList>
    </citation>
    <scope>NUCLEOTIDE SEQUENCE [LARGE SCALE GENOMIC DNA]</scope>
</reference>
<evidence type="ECO:0000313" key="1">
    <source>
        <dbReference type="EMBL" id="KAI4380608.1"/>
    </source>
</evidence>
<protein>
    <submittedName>
        <fullName evidence="1">Uncharacterized protein</fullName>
    </submittedName>
</protein>
<keyword evidence="2" id="KW-1185">Reference proteome</keyword>
<sequence length="172" mass="19564">MDLPWLENDGDAVGKEQELVVLLAEVTSPKFLVLPKISETLGFSWGRGCPLNVGELLPEGNHKAHPMNRFARKPYHFENIQGCDGHYAVCKIAQSQQSKPASDAVVRLLPRHIGENFTSLCIWADRVKSRYLWLPSLHFINTPDHLCTYKYSRIQRREFLTSQMATSSIVKD</sequence>
<organism evidence="1 2">
    <name type="scientific">Melastoma candidum</name>
    <dbReference type="NCBI Taxonomy" id="119954"/>
    <lineage>
        <taxon>Eukaryota</taxon>
        <taxon>Viridiplantae</taxon>
        <taxon>Streptophyta</taxon>
        <taxon>Embryophyta</taxon>
        <taxon>Tracheophyta</taxon>
        <taxon>Spermatophyta</taxon>
        <taxon>Magnoliopsida</taxon>
        <taxon>eudicotyledons</taxon>
        <taxon>Gunneridae</taxon>
        <taxon>Pentapetalae</taxon>
        <taxon>rosids</taxon>
        <taxon>malvids</taxon>
        <taxon>Myrtales</taxon>
        <taxon>Melastomataceae</taxon>
        <taxon>Melastomatoideae</taxon>
        <taxon>Melastomateae</taxon>
        <taxon>Melastoma</taxon>
    </lineage>
</organism>
<dbReference type="Proteomes" id="UP001057402">
    <property type="component" value="Chromosome 3"/>
</dbReference>
<comment type="caution">
    <text evidence="1">The sequence shown here is derived from an EMBL/GenBank/DDBJ whole genome shotgun (WGS) entry which is preliminary data.</text>
</comment>
<evidence type="ECO:0000313" key="2">
    <source>
        <dbReference type="Proteomes" id="UP001057402"/>
    </source>
</evidence>
<accession>A0ACB9RNN7</accession>
<dbReference type="EMBL" id="CM042882">
    <property type="protein sequence ID" value="KAI4380608.1"/>
    <property type="molecule type" value="Genomic_DNA"/>
</dbReference>
<gene>
    <name evidence="1" type="ORF">MLD38_006780</name>
</gene>